<reference evidence="2 3" key="1">
    <citation type="submission" date="2017-05" db="EMBL/GenBank/DDBJ databases">
        <title>Vagococcus spp. assemblies.</title>
        <authorList>
            <person name="Gulvik C.A."/>
        </authorList>
    </citation>
    <scope>NUCLEOTIDE SEQUENCE [LARGE SCALE GENOMIC DNA]</scope>
    <source>
        <strain evidence="2 3">NCFB 2777</strain>
    </source>
</reference>
<feature type="transmembrane region" description="Helical" evidence="1">
    <location>
        <begin position="50"/>
        <end position="69"/>
    </location>
</feature>
<dbReference type="Proteomes" id="UP000287239">
    <property type="component" value="Unassembled WGS sequence"/>
</dbReference>
<feature type="transmembrane region" description="Helical" evidence="1">
    <location>
        <begin position="22"/>
        <end position="43"/>
    </location>
</feature>
<gene>
    <name evidence="2" type="ORF">CBF35_08660</name>
</gene>
<sequence>MNGSKIDATEWLNSELFINNTLPFLFIIIGFCFFGVILLGLYANKSRFRTIALISFTVCGLIIGSYSYLKVQTLKGFNEIASNQSSAIRDRQKKPFIYEYSKKRHGDQLDVLKLDNLHFYDKEVVIDDESVTFLGKTEHIYYIKIYNNLYNLNLSSPNIEFKEDYDKAVRTGFSYKLNDKAFSEIGFYPEIGPVYTKIIVPLKLKDMEYVDLDERSKTLEF</sequence>
<comment type="caution">
    <text evidence="2">The sequence shown here is derived from an EMBL/GenBank/DDBJ whole genome shotgun (WGS) entry which is preliminary data.</text>
</comment>
<keyword evidence="1" id="KW-1133">Transmembrane helix</keyword>
<dbReference type="AlphaFoldDB" id="A0A429ZMK1"/>
<evidence type="ECO:0000313" key="2">
    <source>
        <dbReference type="EMBL" id="RST94932.1"/>
    </source>
</evidence>
<dbReference type="RefSeq" id="WP_126780159.1">
    <property type="nucleotide sequence ID" value="NZ_CAUQJP010000016.1"/>
</dbReference>
<name>A0A429ZMK1_9ENTE</name>
<dbReference type="GeneID" id="98568440"/>
<keyword evidence="1" id="KW-0472">Membrane</keyword>
<evidence type="ECO:0000256" key="1">
    <source>
        <dbReference type="SAM" id="Phobius"/>
    </source>
</evidence>
<evidence type="ECO:0000313" key="3">
    <source>
        <dbReference type="Proteomes" id="UP000287239"/>
    </source>
</evidence>
<accession>A0A429ZMK1</accession>
<protein>
    <submittedName>
        <fullName evidence="2">Uncharacterized protein</fullName>
    </submittedName>
</protein>
<proteinExistence type="predicted"/>
<organism evidence="2 3">
    <name type="scientific">Vagococcus salmoninarum</name>
    <dbReference type="NCBI Taxonomy" id="2739"/>
    <lineage>
        <taxon>Bacteria</taxon>
        <taxon>Bacillati</taxon>
        <taxon>Bacillota</taxon>
        <taxon>Bacilli</taxon>
        <taxon>Lactobacillales</taxon>
        <taxon>Enterococcaceae</taxon>
        <taxon>Vagococcus</taxon>
    </lineage>
</organism>
<dbReference type="OrthoDB" id="9939277at2"/>
<keyword evidence="3" id="KW-1185">Reference proteome</keyword>
<dbReference type="EMBL" id="NGJU01000012">
    <property type="protein sequence ID" value="RST94932.1"/>
    <property type="molecule type" value="Genomic_DNA"/>
</dbReference>
<keyword evidence="1" id="KW-0812">Transmembrane</keyword>